<name>A0AA39QA40_9AGAR</name>
<comment type="caution">
    <text evidence="1">The sequence shown here is derived from an EMBL/GenBank/DDBJ whole genome shotgun (WGS) entry which is preliminary data.</text>
</comment>
<accession>A0AA39QA40</accession>
<reference evidence="1" key="1">
    <citation type="submission" date="2023-06" db="EMBL/GenBank/DDBJ databases">
        <authorList>
            <consortium name="Lawrence Berkeley National Laboratory"/>
            <person name="Ahrendt S."/>
            <person name="Sahu N."/>
            <person name="Indic B."/>
            <person name="Wong-Bajracharya J."/>
            <person name="Merenyi Z."/>
            <person name="Ke H.-M."/>
            <person name="Monk M."/>
            <person name="Kocsube S."/>
            <person name="Drula E."/>
            <person name="Lipzen A."/>
            <person name="Balint B."/>
            <person name="Henrissat B."/>
            <person name="Andreopoulos B."/>
            <person name="Martin F.M."/>
            <person name="Harder C.B."/>
            <person name="Rigling D."/>
            <person name="Ford K.L."/>
            <person name="Foster G.D."/>
            <person name="Pangilinan J."/>
            <person name="Papanicolaou A."/>
            <person name="Barry K."/>
            <person name="LaButti K."/>
            <person name="Viragh M."/>
            <person name="Koriabine M."/>
            <person name="Yan M."/>
            <person name="Riley R."/>
            <person name="Champramary S."/>
            <person name="Plett K.L."/>
            <person name="Tsai I.J."/>
            <person name="Slot J."/>
            <person name="Sipos G."/>
            <person name="Plett J."/>
            <person name="Nagy L.G."/>
            <person name="Grigoriev I.V."/>
        </authorList>
    </citation>
    <scope>NUCLEOTIDE SEQUENCE</scope>
    <source>
        <strain evidence="1">HWK02</strain>
    </source>
</reference>
<evidence type="ECO:0000313" key="1">
    <source>
        <dbReference type="EMBL" id="KAK0499098.1"/>
    </source>
</evidence>
<gene>
    <name evidence="1" type="ORF">EDD18DRAFT_1070396</name>
</gene>
<dbReference type="Proteomes" id="UP001175228">
    <property type="component" value="Unassembled WGS sequence"/>
</dbReference>
<proteinExistence type="predicted"/>
<protein>
    <recommendedName>
        <fullName evidence="3">AB hydrolase-1 domain-containing protein</fullName>
    </recommendedName>
</protein>
<keyword evidence="2" id="KW-1185">Reference proteome</keyword>
<organism evidence="1 2">
    <name type="scientific">Armillaria luteobubalina</name>
    <dbReference type="NCBI Taxonomy" id="153913"/>
    <lineage>
        <taxon>Eukaryota</taxon>
        <taxon>Fungi</taxon>
        <taxon>Dikarya</taxon>
        <taxon>Basidiomycota</taxon>
        <taxon>Agaricomycotina</taxon>
        <taxon>Agaricomycetes</taxon>
        <taxon>Agaricomycetidae</taxon>
        <taxon>Agaricales</taxon>
        <taxon>Marasmiineae</taxon>
        <taxon>Physalacriaceae</taxon>
        <taxon>Armillaria</taxon>
    </lineage>
</organism>
<dbReference type="EMBL" id="JAUEPU010000010">
    <property type="protein sequence ID" value="KAK0499098.1"/>
    <property type="molecule type" value="Genomic_DNA"/>
</dbReference>
<evidence type="ECO:0000313" key="2">
    <source>
        <dbReference type="Proteomes" id="UP001175228"/>
    </source>
</evidence>
<feature type="non-terminal residue" evidence="1">
    <location>
        <position position="310"/>
    </location>
</feature>
<sequence length="310" mass="34188">VVNSTTGVHLAYLDTGPPENTSSYTTIFAVHGMVYTNLVFQKVMGVASSNGVRFVATKHRPCLGSTLFTDEELDQGNFEIEMRGHEIASFVDIPRVSDDGMSGGVSLLGWSVRCGYVVVAIASIGTLPVDVQTRLGAHVRFMIIYEAAPIALGLPTPSQNWAPLVDTTIPEDLQLPTFVQWHTGYFDHGNLTLSSAYNLDSLSWVLTAPEYVPTFYKIPVEELEEVARYRSDEATDPPFIFFFANQLNAVYRKAFNDEGIGAILPLLKGSFLCGDKTSAFHVSGLWTVHDDQVGRVRRVNTSWFLVEIIS</sequence>
<evidence type="ECO:0008006" key="3">
    <source>
        <dbReference type="Google" id="ProtNLM"/>
    </source>
</evidence>
<dbReference type="AlphaFoldDB" id="A0AA39QA40"/>